<evidence type="ECO:0000313" key="2">
    <source>
        <dbReference type="Proteomes" id="UP001549036"/>
    </source>
</evidence>
<dbReference type="Proteomes" id="UP001549036">
    <property type="component" value="Unassembled WGS sequence"/>
</dbReference>
<sequence length="55" mass="5973">MTGRRRPSSACRHLLPVKDGEKGFGRNVGDPPLPVLHGERVRVRGGADIREAGLQ</sequence>
<gene>
    <name evidence="1" type="ORF">ABID26_001275</name>
</gene>
<dbReference type="EMBL" id="JBEPLM010000002">
    <property type="protein sequence ID" value="MET3591891.1"/>
    <property type="molecule type" value="Genomic_DNA"/>
</dbReference>
<evidence type="ECO:0000313" key="1">
    <source>
        <dbReference type="EMBL" id="MET3591891.1"/>
    </source>
</evidence>
<comment type="caution">
    <text evidence="1">The sequence shown here is derived from an EMBL/GenBank/DDBJ whole genome shotgun (WGS) entry which is preliminary data.</text>
</comment>
<name>A0ABV2HMU3_9HYPH</name>
<accession>A0ABV2HMU3</accession>
<organism evidence="1 2">
    <name type="scientific">Mesorhizobium shonense</name>
    <dbReference type="NCBI Taxonomy" id="1209948"/>
    <lineage>
        <taxon>Bacteria</taxon>
        <taxon>Pseudomonadati</taxon>
        <taxon>Pseudomonadota</taxon>
        <taxon>Alphaproteobacteria</taxon>
        <taxon>Hyphomicrobiales</taxon>
        <taxon>Phyllobacteriaceae</taxon>
        <taxon>Mesorhizobium</taxon>
    </lineage>
</organism>
<keyword evidence="2" id="KW-1185">Reference proteome</keyword>
<reference evidence="1 2" key="1">
    <citation type="submission" date="2024-06" db="EMBL/GenBank/DDBJ databases">
        <title>Genomic Encyclopedia of Type Strains, Phase IV (KMG-IV): sequencing the most valuable type-strain genomes for metagenomic binning, comparative biology and taxonomic classification.</title>
        <authorList>
            <person name="Goeker M."/>
        </authorList>
    </citation>
    <scope>NUCLEOTIDE SEQUENCE [LARGE SCALE GENOMIC DNA]</scope>
    <source>
        <strain evidence="1 2">DSM 29846</strain>
    </source>
</reference>
<protein>
    <submittedName>
        <fullName evidence="1">Uncharacterized protein</fullName>
    </submittedName>
</protein>
<proteinExistence type="predicted"/>